<dbReference type="Proteomes" id="UP001205185">
    <property type="component" value="Unassembled WGS sequence"/>
</dbReference>
<reference evidence="1 2" key="1">
    <citation type="submission" date="2022-06" db="EMBL/GenBank/DDBJ databases">
        <title>Genomic Encyclopedia of Archaeal and Bacterial Type Strains, Phase II (KMG-II): from individual species to whole genera.</title>
        <authorList>
            <person name="Goeker M."/>
        </authorList>
    </citation>
    <scope>NUCLEOTIDE SEQUENCE [LARGE SCALE GENOMIC DNA]</scope>
    <source>
        <strain evidence="1 2">DSM 44255</strain>
    </source>
</reference>
<name>A0ABT1I9X5_9PSEU</name>
<organism evidence="1 2">
    <name type="scientific">Actinokineospora diospyrosa</name>
    <dbReference type="NCBI Taxonomy" id="103728"/>
    <lineage>
        <taxon>Bacteria</taxon>
        <taxon>Bacillati</taxon>
        <taxon>Actinomycetota</taxon>
        <taxon>Actinomycetes</taxon>
        <taxon>Pseudonocardiales</taxon>
        <taxon>Pseudonocardiaceae</taxon>
        <taxon>Actinokineospora</taxon>
    </lineage>
</organism>
<protein>
    <submittedName>
        <fullName evidence="1">Uncharacterized protein</fullName>
    </submittedName>
</protein>
<dbReference type="EMBL" id="JAMTCO010000005">
    <property type="protein sequence ID" value="MCP2269444.1"/>
    <property type="molecule type" value="Genomic_DNA"/>
</dbReference>
<evidence type="ECO:0000313" key="2">
    <source>
        <dbReference type="Proteomes" id="UP001205185"/>
    </source>
</evidence>
<sequence length="95" mass="9583">MAPVVIFMTNAAAGFPLLAGSGSRACATGGLVPTAAWPRERGTGTANGIAVHIGAPKQNPVQTAGAVFADREQTTVGSIDLVVTKYLSAASGWRT</sequence>
<accession>A0ABT1I9X5</accession>
<gene>
    <name evidence="1" type="ORF">LV75_001933</name>
</gene>
<proteinExistence type="predicted"/>
<comment type="caution">
    <text evidence="1">The sequence shown here is derived from an EMBL/GenBank/DDBJ whole genome shotgun (WGS) entry which is preliminary data.</text>
</comment>
<evidence type="ECO:0000313" key="1">
    <source>
        <dbReference type="EMBL" id="MCP2269444.1"/>
    </source>
</evidence>
<keyword evidence="2" id="KW-1185">Reference proteome</keyword>